<name>A0ABW5N511_9FLAO</name>
<dbReference type="Proteomes" id="UP001597459">
    <property type="component" value="Unassembled WGS sequence"/>
</dbReference>
<keyword evidence="1" id="KW-0732">Signal</keyword>
<protein>
    <submittedName>
        <fullName evidence="3">ABC transporter substrate-binding protein</fullName>
    </submittedName>
</protein>
<dbReference type="EMBL" id="JBHULX010000002">
    <property type="protein sequence ID" value="MFD2589816.1"/>
    <property type="molecule type" value="Genomic_DNA"/>
</dbReference>
<dbReference type="Gene3D" id="3.40.50.1980">
    <property type="entry name" value="Nitrogenase molybdenum iron protein domain"/>
    <property type="match status" value="2"/>
</dbReference>
<reference evidence="4" key="1">
    <citation type="journal article" date="2019" name="Int. J. Syst. Evol. Microbiol.">
        <title>The Global Catalogue of Microorganisms (GCM) 10K type strain sequencing project: providing services to taxonomists for standard genome sequencing and annotation.</title>
        <authorList>
            <consortium name="The Broad Institute Genomics Platform"/>
            <consortium name="The Broad Institute Genome Sequencing Center for Infectious Disease"/>
            <person name="Wu L."/>
            <person name="Ma J."/>
        </authorList>
    </citation>
    <scope>NUCLEOTIDE SEQUENCE [LARGE SCALE GENOMIC DNA]</scope>
    <source>
        <strain evidence="4">KCTC 42423</strain>
    </source>
</reference>
<dbReference type="InterPro" id="IPR050902">
    <property type="entry name" value="ABC_Transporter_SBP"/>
</dbReference>
<evidence type="ECO:0000313" key="4">
    <source>
        <dbReference type="Proteomes" id="UP001597459"/>
    </source>
</evidence>
<dbReference type="InterPro" id="IPR054828">
    <property type="entry name" value="Vit_B12_bind_prot"/>
</dbReference>
<dbReference type="PANTHER" id="PTHR30535:SF35">
    <property type="entry name" value="PERIPLASMIC BINDING PROTEIN"/>
    <property type="match status" value="1"/>
</dbReference>
<dbReference type="PROSITE" id="PS50983">
    <property type="entry name" value="FE_B12_PBP"/>
    <property type="match status" value="1"/>
</dbReference>
<comment type="caution">
    <text evidence="3">The sequence shown here is derived from an EMBL/GenBank/DDBJ whole genome shotgun (WGS) entry which is preliminary data.</text>
</comment>
<evidence type="ECO:0000256" key="1">
    <source>
        <dbReference type="ARBA" id="ARBA00022729"/>
    </source>
</evidence>
<feature type="domain" description="Fe/B12 periplasmic-binding" evidence="2">
    <location>
        <begin position="19"/>
        <end position="265"/>
    </location>
</feature>
<keyword evidence="4" id="KW-1185">Reference proteome</keyword>
<dbReference type="InterPro" id="IPR002491">
    <property type="entry name" value="ABC_transptr_periplasmic_BD"/>
</dbReference>
<dbReference type="RefSeq" id="WP_176029362.1">
    <property type="nucleotide sequence ID" value="NZ_JBHSJV010000001.1"/>
</dbReference>
<evidence type="ECO:0000259" key="2">
    <source>
        <dbReference type="PROSITE" id="PS50983"/>
    </source>
</evidence>
<organism evidence="3 4">
    <name type="scientific">Aquimarina hainanensis</name>
    <dbReference type="NCBI Taxonomy" id="1578017"/>
    <lineage>
        <taxon>Bacteria</taxon>
        <taxon>Pseudomonadati</taxon>
        <taxon>Bacteroidota</taxon>
        <taxon>Flavobacteriia</taxon>
        <taxon>Flavobacteriales</taxon>
        <taxon>Flavobacteriaceae</taxon>
        <taxon>Aquimarina</taxon>
    </lineage>
</organism>
<evidence type="ECO:0000313" key="3">
    <source>
        <dbReference type="EMBL" id="MFD2589816.1"/>
    </source>
</evidence>
<proteinExistence type="predicted"/>
<sequence length="265" mass="30458">MEHQDQLGRSVLVERTPVRIVSLVPSLTELLVSLGLEDRIVGVTKFCVHPSHIRKSKTIVGGTKTVHYDRIKALTPDLIICNKEENTQEIVETLERDFQVHVSDMYTLADVYELIGQYGALFEVTEAAATIKNAIAEDQEVFVRERAGVLPVRVAYFIWRKPWMVAGGNTFINYLMQQGDFVNVYEETTRYPEITLQSLLEKQVQVVFLSSEPYPFADKHIEEIKKEIGDQIPIMLVDGEYFSWYGSRLLGAFEYFRELHRELPV</sequence>
<dbReference type="SUPFAM" id="SSF53807">
    <property type="entry name" value="Helical backbone' metal receptor"/>
    <property type="match status" value="1"/>
</dbReference>
<accession>A0ABW5N511</accession>
<gene>
    <name evidence="3" type="ORF">ACFSTE_03175</name>
</gene>
<dbReference type="PANTHER" id="PTHR30535">
    <property type="entry name" value="VITAMIN B12-BINDING PROTEIN"/>
    <property type="match status" value="1"/>
</dbReference>
<dbReference type="Pfam" id="PF01497">
    <property type="entry name" value="Peripla_BP_2"/>
    <property type="match status" value="1"/>
</dbReference>
<dbReference type="NCBIfam" id="NF038402">
    <property type="entry name" value="TroA_like"/>
    <property type="match status" value="1"/>
</dbReference>